<evidence type="ECO:0008006" key="4">
    <source>
        <dbReference type="Google" id="ProtNLM"/>
    </source>
</evidence>
<keyword evidence="3" id="KW-1185">Reference proteome</keyword>
<dbReference type="InterPro" id="IPR009922">
    <property type="entry name" value="DUF1457"/>
</dbReference>
<reference evidence="2" key="1">
    <citation type="journal article" date="2023" name="Int. J. Syst. Evol. Microbiol.">
        <title>Methylocystis iwaonis sp. nov., a type II methane-oxidizing bacterium from surface soil of a rice paddy field in Japan, and emended description of the genus Methylocystis (ex Whittenbury et al. 1970) Bowman et al. 1993.</title>
        <authorList>
            <person name="Kaise H."/>
            <person name="Sawadogo J.B."/>
            <person name="Alam M.S."/>
            <person name="Ueno C."/>
            <person name="Dianou D."/>
            <person name="Shinjo R."/>
            <person name="Asakawa S."/>
        </authorList>
    </citation>
    <scope>NUCLEOTIDE SEQUENCE</scope>
    <source>
        <strain evidence="2">LMG27198</strain>
    </source>
</reference>
<proteinExistence type="predicted"/>
<accession>A0A9W6GV58</accession>
<dbReference type="Proteomes" id="UP001144323">
    <property type="component" value="Unassembled WGS sequence"/>
</dbReference>
<protein>
    <recommendedName>
        <fullName evidence="4">PAS domain-containing protein</fullName>
    </recommendedName>
</protein>
<evidence type="ECO:0000256" key="1">
    <source>
        <dbReference type="SAM" id="MobiDB-lite"/>
    </source>
</evidence>
<dbReference type="EMBL" id="BSEC01000001">
    <property type="protein sequence ID" value="GLI93617.1"/>
    <property type="molecule type" value="Genomic_DNA"/>
</dbReference>
<name>A0A9W6GV58_9HYPH</name>
<organism evidence="2 3">
    <name type="scientific">Methylocystis echinoides</name>
    <dbReference type="NCBI Taxonomy" id="29468"/>
    <lineage>
        <taxon>Bacteria</taxon>
        <taxon>Pseudomonadati</taxon>
        <taxon>Pseudomonadota</taxon>
        <taxon>Alphaproteobacteria</taxon>
        <taxon>Hyphomicrobiales</taxon>
        <taxon>Methylocystaceae</taxon>
        <taxon>Methylocystis</taxon>
    </lineage>
</organism>
<dbReference type="InterPro" id="IPR000014">
    <property type="entry name" value="PAS"/>
</dbReference>
<dbReference type="CDD" id="cd00130">
    <property type="entry name" value="PAS"/>
    <property type="match status" value="1"/>
</dbReference>
<sequence length="189" mass="20433">MRNKVSRELFAYWDALRGARAAPERACFNPGAISAILADTFLIEVDAEGLFPLRVVGTRVNAIRGAELKGTSFLDLWRQEDRQSVHAALVAVVDGVAPLVGGARMRAPGDAQVDLEFLLLPMRHFGKTHSRVLGAISPARAVEWMAAGGASPLEFLSMRIVDAAQAVPLQPPAQSSRRPRLVISNPEKS</sequence>
<gene>
    <name evidence="2" type="ORF">LMG27198_26090</name>
</gene>
<comment type="caution">
    <text evidence="2">The sequence shown here is derived from an EMBL/GenBank/DDBJ whole genome shotgun (WGS) entry which is preliminary data.</text>
</comment>
<feature type="region of interest" description="Disordered" evidence="1">
    <location>
        <begin position="170"/>
        <end position="189"/>
    </location>
</feature>
<dbReference type="Pfam" id="PF07310">
    <property type="entry name" value="PAS_5"/>
    <property type="match status" value="1"/>
</dbReference>
<dbReference type="PIRSF" id="PIRSF031878">
    <property type="entry name" value="UCP031878"/>
    <property type="match status" value="1"/>
</dbReference>
<evidence type="ECO:0000313" key="2">
    <source>
        <dbReference type="EMBL" id="GLI93617.1"/>
    </source>
</evidence>
<dbReference type="AlphaFoldDB" id="A0A9W6GV58"/>
<evidence type="ECO:0000313" key="3">
    <source>
        <dbReference type="Proteomes" id="UP001144323"/>
    </source>
</evidence>